<reference evidence="3 4" key="2">
    <citation type="submission" date="2019-04" db="EMBL/GenBank/DDBJ databases">
        <authorList>
            <person name="Yang S."/>
            <person name="Wei W."/>
        </authorList>
    </citation>
    <scope>NUCLEOTIDE SEQUENCE [LARGE SCALE GENOMIC DNA]</scope>
    <source>
        <strain evidence="4">ZP60</strain>
    </source>
</reference>
<gene>
    <name evidence="3" type="ORF">E5139_12915</name>
</gene>
<dbReference type="OMA" id="PNSEYRC"/>
<sequence>MNEDYHVPTSAPVYECAYCGRPFARERFRALHRGLEHASDLDDDEVEQFRDAYSEEAESIGMFRLKALAALVLVYFGLLMIYATL</sequence>
<dbReference type="PROSITE" id="PS00028">
    <property type="entry name" value="ZINC_FINGER_C2H2_1"/>
    <property type="match status" value="1"/>
</dbReference>
<dbReference type="Pfam" id="PF24166">
    <property type="entry name" value="DUF7410"/>
    <property type="match status" value="1"/>
</dbReference>
<dbReference type="KEGG" id="halz:E5139_12915"/>
<dbReference type="InterPro" id="IPR013087">
    <property type="entry name" value="Znf_C2H2_type"/>
</dbReference>
<feature type="transmembrane region" description="Helical" evidence="1">
    <location>
        <begin position="67"/>
        <end position="84"/>
    </location>
</feature>
<dbReference type="RefSeq" id="WP_015762915.1">
    <property type="nucleotide sequence ID" value="NZ_CP039375.1"/>
</dbReference>
<dbReference type="EMBL" id="CP039375">
    <property type="protein sequence ID" value="QCD66504.1"/>
    <property type="molecule type" value="Genomic_DNA"/>
</dbReference>
<evidence type="ECO:0000256" key="1">
    <source>
        <dbReference type="SAM" id="Phobius"/>
    </source>
</evidence>
<protein>
    <submittedName>
        <fullName evidence="3">C2H2-type zinc finger protein</fullName>
    </submittedName>
</protein>
<dbReference type="GeneID" id="42179857"/>
<dbReference type="Proteomes" id="UP000297053">
    <property type="component" value="Chromosome"/>
</dbReference>
<evidence type="ECO:0000313" key="3">
    <source>
        <dbReference type="EMBL" id="QCD66504.1"/>
    </source>
</evidence>
<evidence type="ECO:0000259" key="2">
    <source>
        <dbReference type="PROSITE" id="PS50157"/>
    </source>
</evidence>
<keyword evidence="1" id="KW-1133">Transmembrane helix</keyword>
<dbReference type="AlphaFoldDB" id="A0A4D6KEK5"/>
<reference evidence="3 4" key="1">
    <citation type="submission" date="2019-04" db="EMBL/GenBank/DDBJ databases">
        <title>Complete genome sequence of Arthrobacter sp. ZXY-2 associated with effective atrazine degradation and salt adaptation.</title>
        <authorList>
            <person name="Zhao X."/>
        </authorList>
    </citation>
    <scope>NUCLEOTIDE SEQUENCE [LARGE SCALE GENOMIC DNA]</scope>
    <source>
        <strain evidence="4">ZP60</strain>
    </source>
</reference>
<keyword evidence="1" id="KW-0472">Membrane</keyword>
<dbReference type="PROSITE" id="PS50157">
    <property type="entry name" value="ZINC_FINGER_C2H2_2"/>
    <property type="match status" value="1"/>
</dbReference>
<feature type="domain" description="C2H2-type" evidence="2">
    <location>
        <begin position="14"/>
        <end position="42"/>
    </location>
</feature>
<dbReference type="InterPro" id="IPR055833">
    <property type="entry name" value="DUF7410"/>
</dbReference>
<evidence type="ECO:0000313" key="4">
    <source>
        <dbReference type="Proteomes" id="UP000297053"/>
    </source>
</evidence>
<name>A0A4D6KEK5_9EURY</name>
<proteinExistence type="predicted"/>
<keyword evidence="1" id="KW-0812">Transmembrane</keyword>
<accession>A0A4D6KEK5</accession>
<organism evidence="3 4">
    <name type="scientific">Halomicrobium mukohataei</name>
    <dbReference type="NCBI Taxonomy" id="57705"/>
    <lineage>
        <taxon>Archaea</taxon>
        <taxon>Methanobacteriati</taxon>
        <taxon>Methanobacteriota</taxon>
        <taxon>Stenosarchaea group</taxon>
        <taxon>Halobacteria</taxon>
        <taxon>Halobacteriales</taxon>
        <taxon>Haloarculaceae</taxon>
        <taxon>Halomicrobium</taxon>
    </lineage>
</organism>